<protein>
    <submittedName>
        <fullName evidence="1">Uncharacterized protein</fullName>
    </submittedName>
</protein>
<gene>
    <name evidence="1" type="ORF">UFOVP207_24</name>
</gene>
<sequence>MKDVIFINTLEPLIYWTKTNNLRIYNGTLQQMSISSEGKTRWDDIEVINN</sequence>
<proteinExistence type="predicted"/>
<name>A0A6J7WI97_9CAUD</name>
<accession>A0A6J7WI97</accession>
<reference evidence="1" key="1">
    <citation type="submission" date="2020-05" db="EMBL/GenBank/DDBJ databases">
        <authorList>
            <person name="Chiriac C."/>
            <person name="Salcher M."/>
            <person name="Ghai R."/>
            <person name="Kavagutti S V."/>
        </authorList>
    </citation>
    <scope>NUCLEOTIDE SEQUENCE</scope>
</reference>
<dbReference type="EMBL" id="LR798256">
    <property type="protein sequence ID" value="CAB5217749.1"/>
    <property type="molecule type" value="Genomic_DNA"/>
</dbReference>
<evidence type="ECO:0000313" key="1">
    <source>
        <dbReference type="EMBL" id="CAB5217749.1"/>
    </source>
</evidence>
<organism evidence="1">
    <name type="scientific">uncultured Caudovirales phage</name>
    <dbReference type="NCBI Taxonomy" id="2100421"/>
    <lineage>
        <taxon>Viruses</taxon>
        <taxon>Duplodnaviria</taxon>
        <taxon>Heunggongvirae</taxon>
        <taxon>Uroviricota</taxon>
        <taxon>Caudoviricetes</taxon>
        <taxon>Peduoviridae</taxon>
        <taxon>Maltschvirus</taxon>
        <taxon>Maltschvirus maltsch</taxon>
    </lineage>
</organism>